<evidence type="ECO:0000256" key="1">
    <source>
        <dbReference type="SAM" id="MobiDB-lite"/>
    </source>
</evidence>
<dbReference type="AlphaFoldDB" id="A0A0B4HPU6"/>
<dbReference type="InterPro" id="IPR007541">
    <property type="entry name" value="Uncharacterised_BSP"/>
</dbReference>
<dbReference type="OrthoDB" id="891726at2759"/>
<keyword evidence="3" id="KW-1185">Reference proteome</keyword>
<evidence type="ECO:0000313" key="3">
    <source>
        <dbReference type="Proteomes" id="UP000031192"/>
    </source>
</evidence>
<evidence type="ECO:0000313" key="2">
    <source>
        <dbReference type="EMBL" id="KID92101.1"/>
    </source>
</evidence>
<gene>
    <name evidence="2" type="ORF">MGU_01012</name>
</gene>
<feature type="compositionally biased region" description="Polar residues" evidence="1">
    <location>
        <begin position="1"/>
        <end position="10"/>
    </location>
</feature>
<dbReference type="PANTHER" id="PTHR33321:SF12">
    <property type="entry name" value="PLANT BASIC SECRETORY PROTEIN (BSP) FAMILY PROTEIN"/>
    <property type="match status" value="1"/>
</dbReference>
<dbReference type="PANTHER" id="PTHR33321">
    <property type="match status" value="1"/>
</dbReference>
<dbReference type="HOGENOM" id="CLU_062644_0_0_1"/>
<protein>
    <submittedName>
        <fullName evidence="2">PBSP domain protein</fullName>
    </submittedName>
</protein>
<dbReference type="EMBL" id="AZNH01000002">
    <property type="protein sequence ID" value="KID92101.1"/>
    <property type="molecule type" value="Genomic_DNA"/>
</dbReference>
<dbReference type="Pfam" id="PF04450">
    <property type="entry name" value="BSP"/>
    <property type="match status" value="1"/>
</dbReference>
<feature type="region of interest" description="Disordered" evidence="1">
    <location>
        <begin position="1"/>
        <end position="28"/>
    </location>
</feature>
<sequence length="252" mass="27962">MKPQPETSAVPSLFPTKTPATTPKKPPCAQSKDFTLPKLRLEIRDLTHPGANLALTSVNAAETITTAARNVLRLLYISPASPTTTPPPTRSITLILRDMPGVAYTTGTELDDDHKEVHFSLNHIAGTSKQRAAQEITGVITHELVHCLQWNAFGTCPGGLVEGVADWVRLNCGLAPPHWKKEAADRWDAGYQHTAYFLDYLERTRGGGLVTRLNEKLRIEKYAERRFWMELTGQTVDDLFAEYVESLKAGQE</sequence>
<comment type="caution">
    <text evidence="2">The sequence shown here is derived from an EMBL/GenBank/DDBJ whole genome shotgun (WGS) entry which is preliminary data.</text>
</comment>
<proteinExistence type="predicted"/>
<name>A0A0B4HPU6_METGA</name>
<organism evidence="2 3">
    <name type="scientific">Metarhizium guizhouense (strain ARSEF 977)</name>
    <dbReference type="NCBI Taxonomy" id="1276136"/>
    <lineage>
        <taxon>Eukaryota</taxon>
        <taxon>Fungi</taxon>
        <taxon>Dikarya</taxon>
        <taxon>Ascomycota</taxon>
        <taxon>Pezizomycotina</taxon>
        <taxon>Sordariomycetes</taxon>
        <taxon>Hypocreomycetidae</taxon>
        <taxon>Hypocreales</taxon>
        <taxon>Clavicipitaceae</taxon>
        <taxon>Metarhizium</taxon>
    </lineage>
</organism>
<reference evidence="2 3" key="1">
    <citation type="journal article" date="2014" name="Proc. Natl. Acad. Sci. U.S.A.">
        <title>Trajectory and genomic determinants of fungal-pathogen speciation and host adaptation.</title>
        <authorList>
            <person name="Hu X."/>
            <person name="Xiao G."/>
            <person name="Zheng P."/>
            <person name="Shang Y."/>
            <person name="Su Y."/>
            <person name="Zhang X."/>
            <person name="Liu X."/>
            <person name="Zhan S."/>
            <person name="St Leger R.J."/>
            <person name="Wang C."/>
        </authorList>
    </citation>
    <scope>NUCLEOTIDE SEQUENCE [LARGE SCALE GENOMIC DNA]</scope>
    <source>
        <strain evidence="2 3">ARSEF 977</strain>
    </source>
</reference>
<dbReference type="Proteomes" id="UP000031192">
    <property type="component" value="Unassembled WGS sequence"/>
</dbReference>
<accession>A0A0B4HPU6</accession>